<dbReference type="Proteomes" id="UP001267638">
    <property type="component" value="Unassembled WGS sequence"/>
</dbReference>
<name>A0ABU1X6A1_SPHXE</name>
<proteinExistence type="predicted"/>
<comment type="caution">
    <text evidence="1">The sequence shown here is derived from an EMBL/GenBank/DDBJ whole genome shotgun (WGS) entry which is preliminary data.</text>
</comment>
<sequence>MVNQPGCYTMPQSELVPLQLAAARELLAERREQLPVLDRRAREAGVERIETLDDLIPLLFSHTTFKSYPNAFIRNGQWDRMTRWLGTLTTRSMDNVDLENVADIDDWVSRLWSAGHLVNTTSGTSGKVSFLNRTIGDDQLLRRYLERMCWPDPIVPEQKHHLFFLGPRSGPYLLLVAANHVARMYGRPDSLHYLSDEPLKLVDITRMAEMRLKMAEGSATPSEIAAAEESAKAKAAEMAGRFAVMIDMIGDLRREPMVIIGGWLQMWQIMEGLRSRGVGNGEFHPDTVIQSGGGLKGANLPADYREQLFEFFGDVRTQQGFGMSEMSAGFPMDRDRYYHQVPWIIPFVLDRDGIKPAGPREGVVEGRFAYLDLSNEARWNGLITGDRVKLDFRETRPETRLPGLVVHPEISRYAEIGEEDKIGCAGTIDAYISGEIGA</sequence>
<organism evidence="1 2">
    <name type="scientific">Sphingobium xenophagum</name>
    <dbReference type="NCBI Taxonomy" id="121428"/>
    <lineage>
        <taxon>Bacteria</taxon>
        <taxon>Pseudomonadati</taxon>
        <taxon>Pseudomonadota</taxon>
        <taxon>Alphaproteobacteria</taxon>
        <taxon>Sphingomonadales</taxon>
        <taxon>Sphingomonadaceae</taxon>
        <taxon>Sphingobium</taxon>
    </lineage>
</organism>
<keyword evidence="2" id="KW-1185">Reference proteome</keyword>
<reference evidence="1 2" key="1">
    <citation type="submission" date="2023-07" db="EMBL/GenBank/DDBJ databases">
        <title>Sorghum-associated microbial communities from plants grown in Nebraska, USA.</title>
        <authorList>
            <person name="Schachtman D."/>
        </authorList>
    </citation>
    <scope>NUCLEOTIDE SEQUENCE [LARGE SCALE GENOMIC DNA]</scope>
    <source>
        <strain evidence="1 2">4256</strain>
    </source>
</reference>
<protein>
    <submittedName>
        <fullName evidence="1">Uncharacterized protein</fullName>
    </submittedName>
</protein>
<evidence type="ECO:0000313" key="1">
    <source>
        <dbReference type="EMBL" id="MDR7157093.1"/>
    </source>
</evidence>
<dbReference type="EMBL" id="JAVDWV010000028">
    <property type="protein sequence ID" value="MDR7157093.1"/>
    <property type="molecule type" value="Genomic_DNA"/>
</dbReference>
<gene>
    <name evidence="1" type="ORF">J2W40_003941</name>
</gene>
<evidence type="ECO:0000313" key="2">
    <source>
        <dbReference type="Proteomes" id="UP001267638"/>
    </source>
</evidence>
<accession>A0ABU1X6A1</accession>